<dbReference type="Pfam" id="PF00172">
    <property type="entry name" value="Zn_clus"/>
    <property type="match status" value="1"/>
</dbReference>
<evidence type="ECO:0000313" key="7">
    <source>
        <dbReference type="Proteomes" id="UP000246702"/>
    </source>
</evidence>
<dbReference type="InterPro" id="IPR053175">
    <property type="entry name" value="DHMBA_Reg_Transcription_Factor"/>
</dbReference>
<dbReference type="PANTHER" id="PTHR38791">
    <property type="entry name" value="ZN(II)2CYS6 TRANSCRIPTION FACTOR (EUROFUNG)-RELATED-RELATED"/>
    <property type="match status" value="1"/>
</dbReference>
<keyword evidence="3" id="KW-0804">Transcription</keyword>
<dbReference type="STRING" id="1450535.A0A317WFS0"/>
<keyword evidence="2" id="KW-0238">DNA-binding</keyword>
<dbReference type="OrthoDB" id="5280547at2759"/>
<dbReference type="GeneID" id="37118456"/>
<evidence type="ECO:0000256" key="3">
    <source>
        <dbReference type="ARBA" id="ARBA00023163"/>
    </source>
</evidence>
<dbReference type="Pfam" id="PF11951">
    <property type="entry name" value="Fungal_trans_2"/>
    <property type="match status" value="1"/>
</dbReference>
<comment type="caution">
    <text evidence="6">The sequence shown here is derived from an EMBL/GenBank/DDBJ whole genome shotgun (WGS) entry which is preliminary data.</text>
</comment>
<evidence type="ECO:0000256" key="1">
    <source>
        <dbReference type="ARBA" id="ARBA00023015"/>
    </source>
</evidence>
<dbReference type="RefSeq" id="XP_025466336.1">
    <property type="nucleotide sequence ID" value="XM_025616313.1"/>
</dbReference>
<evidence type="ECO:0000259" key="5">
    <source>
        <dbReference type="PROSITE" id="PS50048"/>
    </source>
</evidence>
<dbReference type="PANTHER" id="PTHR38791:SF5">
    <property type="entry name" value="TRANSCRIPTION FACTOR DBAG-RELATED"/>
    <property type="match status" value="1"/>
</dbReference>
<accession>A0A317WFS0</accession>
<dbReference type="Proteomes" id="UP000246702">
    <property type="component" value="Unassembled WGS sequence"/>
</dbReference>
<dbReference type="Gene3D" id="4.10.240.10">
    <property type="entry name" value="Zn(2)-C6 fungal-type DNA-binding domain"/>
    <property type="match status" value="1"/>
</dbReference>
<dbReference type="GO" id="GO:0003677">
    <property type="term" value="F:DNA binding"/>
    <property type="evidence" value="ECO:0007669"/>
    <property type="project" value="UniProtKB-KW"/>
</dbReference>
<dbReference type="AlphaFoldDB" id="A0A317WFS0"/>
<gene>
    <name evidence="6" type="ORF">BO94DRAFT_599327</name>
</gene>
<proteinExistence type="predicted"/>
<name>A0A317WFS0_9EURO</name>
<dbReference type="SMART" id="SM00066">
    <property type="entry name" value="GAL4"/>
    <property type="match status" value="1"/>
</dbReference>
<evidence type="ECO:0000256" key="4">
    <source>
        <dbReference type="ARBA" id="ARBA00023242"/>
    </source>
</evidence>
<evidence type="ECO:0000256" key="2">
    <source>
        <dbReference type="ARBA" id="ARBA00023125"/>
    </source>
</evidence>
<reference evidence="6 7" key="1">
    <citation type="submission" date="2016-12" db="EMBL/GenBank/DDBJ databases">
        <title>The genomes of Aspergillus section Nigri reveals drivers in fungal speciation.</title>
        <authorList>
            <consortium name="DOE Joint Genome Institute"/>
            <person name="Vesth T.C."/>
            <person name="Nybo J."/>
            <person name="Theobald S."/>
            <person name="Brandl J."/>
            <person name="Frisvad J.C."/>
            <person name="Nielsen K.F."/>
            <person name="Lyhne E.K."/>
            <person name="Kogle M.E."/>
            <person name="Kuo A."/>
            <person name="Riley R."/>
            <person name="Clum A."/>
            <person name="Nolan M."/>
            <person name="Lipzen A."/>
            <person name="Salamov A."/>
            <person name="Henrissat B."/>
            <person name="Wiebenga A."/>
            <person name="De Vries R.P."/>
            <person name="Grigoriev I.V."/>
            <person name="Mortensen U.H."/>
            <person name="Andersen M.R."/>
            <person name="Baker S.E."/>
        </authorList>
    </citation>
    <scope>NUCLEOTIDE SEQUENCE [LARGE SCALE GENOMIC DNA]</scope>
    <source>
        <strain evidence="6 7">CBS 115572</strain>
    </source>
</reference>
<dbReference type="GO" id="GO:0009893">
    <property type="term" value="P:positive regulation of metabolic process"/>
    <property type="evidence" value="ECO:0007669"/>
    <property type="project" value="UniProtKB-ARBA"/>
</dbReference>
<dbReference type="InterPro" id="IPR021858">
    <property type="entry name" value="Fun_TF"/>
</dbReference>
<evidence type="ECO:0000313" key="6">
    <source>
        <dbReference type="EMBL" id="PWY83868.1"/>
    </source>
</evidence>
<sequence length="506" mass="57010">MTFCGRPSKACLSCRQRRIKCNRAVPVCRQCQRAGKQCTGYRDEPPLLFRDENVRTVRRALRAKECSDRRNTAQLIHLNGNPENDIQHTPGVVPPSQHLTVPMDEQGLRIFFCHFATPHGVTGSKEPPRSHPFLLRIMEDGFSRQAAVAIGLAAASNSGNGPALLKFARQKYGRTLQELRQTVQAATMTKDLDYILLIILMLALFEFVDCDASSITAWAVHADGATAVLQRFSARGGFSVDYRAQLQYYFSMFIKYFFIGGSPPVDWARSSTWHMPILPTEGQPAVTLMGILMQLAQLYLTLLHGMNMPVEEVARTALAIASELAAWKATLPVTWSYELRYSTDMSHTFHGLYHIYHDAWASRVTNNYRYARLLVNDIILTYTDRNAGGYEQVSIQNQATTTITQMATEICIAASSQVYHEIYQPEIDNLSPPPASNGVFMVLFLLNVAAWGTGVPDVLFEWVIDTLRTIGHIKGIRHALYLIPKLQKIREQRKLGLRPLLFQMFP</sequence>
<protein>
    <recommendedName>
        <fullName evidence="5">Zn(2)-C6 fungal-type domain-containing protein</fullName>
    </recommendedName>
</protein>
<keyword evidence="1" id="KW-0805">Transcription regulation</keyword>
<dbReference type="GO" id="GO:0008270">
    <property type="term" value="F:zinc ion binding"/>
    <property type="evidence" value="ECO:0007669"/>
    <property type="project" value="InterPro"/>
</dbReference>
<dbReference type="EMBL" id="MSFK01000018">
    <property type="protein sequence ID" value="PWY83868.1"/>
    <property type="molecule type" value="Genomic_DNA"/>
</dbReference>
<dbReference type="GO" id="GO:0000981">
    <property type="term" value="F:DNA-binding transcription factor activity, RNA polymerase II-specific"/>
    <property type="evidence" value="ECO:0007669"/>
    <property type="project" value="InterPro"/>
</dbReference>
<organism evidence="6 7">
    <name type="scientific">Aspergillus sclerotioniger CBS 115572</name>
    <dbReference type="NCBI Taxonomy" id="1450535"/>
    <lineage>
        <taxon>Eukaryota</taxon>
        <taxon>Fungi</taxon>
        <taxon>Dikarya</taxon>
        <taxon>Ascomycota</taxon>
        <taxon>Pezizomycotina</taxon>
        <taxon>Eurotiomycetes</taxon>
        <taxon>Eurotiomycetidae</taxon>
        <taxon>Eurotiales</taxon>
        <taxon>Aspergillaceae</taxon>
        <taxon>Aspergillus</taxon>
        <taxon>Aspergillus subgen. Circumdati</taxon>
    </lineage>
</organism>
<dbReference type="PROSITE" id="PS50048">
    <property type="entry name" value="ZN2_CY6_FUNGAL_2"/>
    <property type="match status" value="1"/>
</dbReference>
<dbReference type="PROSITE" id="PS00463">
    <property type="entry name" value="ZN2_CY6_FUNGAL_1"/>
    <property type="match status" value="1"/>
</dbReference>
<dbReference type="CDD" id="cd00067">
    <property type="entry name" value="GAL4"/>
    <property type="match status" value="1"/>
</dbReference>
<keyword evidence="7" id="KW-1185">Reference proteome</keyword>
<dbReference type="InterPro" id="IPR001138">
    <property type="entry name" value="Zn2Cys6_DnaBD"/>
</dbReference>
<dbReference type="SUPFAM" id="SSF57701">
    <property type="entry name" value="Zn2/Cys6 DNA-binding domain"/>
    <property type="match status" value="1"/>
</dbReference>
<dbReference type="InterPro" id="IPR036864">
    <property type="entry name" value="Zn2-C6_fun-type_DNA-bd_sf"/>
</dbReference>
<feature type="domain" description="Zn(2)-C6 fungal-type" evidence="5">
    <location>
        <begin position="10"/>
        <end position="39"/>
    </location>
</feature>
<keyword evidence="4" id="KW-0539">Nucleus</keyword>